<evidence type="ECO:0000259" key="1">
    <source>
        <dbReference type="PROSITE" id="PS51387"/>
    </source>
</evidence>
<keyword evidence="3" id="KW-1185">Reference proteome</keyword>
<feature type="domain" description="FAD-binding PCMH-type" evidence="1">
    <location>
        <begin position="1"/>
        <end position="170"/>
    </location>
</feature>
<dbReference type="PROSITE" id="PS51387">
    <property type="entry name" value="FAD_PCMH"/>
    <property type="match status" value="1"/>
</dbReference>
<dbReference type="InterPro" id="IPR006094">
    <property type="entry name" value="Oxid_FAD_bind_N"/>
</dbReference>
<dbReference type="SUPFAM" id="SSF56176">
    <property type="entry name" value="FAD-binding/transporter-associated domain-like"/>
    <property type="match status" value="1"/>
</dbReference>
<proteinExistence type="predicted"/>
<evidence type="ECO:0000313" key="3">
    <source>
        <dbReference type="Proteomes" id="UP000094960"/>
    </source>
</evidence>
<dbReference type="EMBL" id="CP017248">
    <property type="protein sequence ID" value="AOR32494.1"/>
    <property type="molecule type" value="Genomic_DNA"/>
</dbReference>
<dbReference type="InterPro" id="IPR016169">
    <property type="entry name" value="FAD-bd_PCMH_sub2"/>
</dbReference>
<dbReference type="KEGG" id="spun:BFF78_16750"/>
<dbReference type="GO" id="GO:0071949">
    <property type="term" value="F:FAD binding"/>
    <property type="evidence" value="ECO:0007669"/>
    <property type="project" value="InterPro"/>
</dbReference>
<gene>
    <name evidence="2" type="ORF">BFF78_16750</name>
</gene>
<dbReference type="AlphaFoldDB" id="A0A1D7YAG2"/>
<reference evidence="3" key="1">
    <citation type="submission" date="2016-09" db="EMBL/GenBank/DDBJ databases">
        <title>Streptomyces puniciscabiei strain:TW1S1 Genome sequencing and assembly.</title>
        <authorList>
            <person name="Kim M.-K."/>
            <person name="Kim S.B."/>
        </authorList>
    </citation>
    <scope>NUCLEOTIDE SEQUENCE [LARGE SCALE GENOMIC DNA]</scope>
    <source>
        <strain evidence="3">TW1S1</strain>
    </source>
</reference>
<dbReference type="InterPro" id="IPR016166">
    <property type="entry name" value="FAD-bd_PCMH"/>
</dbReference>
<dbReference type="GO" id="GO:0016899">
    <property type="term" value="F:oxidoreductase activity, acting on the CH-OH group of donors, oxygen as acceptor"/>
    <property type="evidence" value="ECO:0007669"/>
    <property type="project" value="InterPro"/>
</dbReference>
<dbReference type="InterPro" id="IPR010031">
    <property type="entry name" value="FAD_lactone_oxidase-like"/>
</dbReference>
<sequence length="438" mass="46260">MPGDTVSVIRPRTYEEAASAVRDCAARGAVARGGPGRAYGDAARNSGGTVLDMTGLDRVHVVDADEGIVLCGSGVLLHRLAELMLPLGWFVPVAPATGRATVGGAIGADVHGGNHPVSGSFSHHVLSLELLTADGEVRTVKPGTELFAATAGGMGLTGVILTATIRLLPVETAYLTVDTERAADLDDLMARLTDGDHRRYGCARIDLTARGADTGRAVLTRADHTPLDALRTGTRAWRHPLSCRPRRRPPALALLSGGLPGSLLGRTSAGLLGGLRYRTAPRARSGELRPLSADFPALAAPQGTRRTGCVRYRFAVGHGQEETLHRIVRRLAAYRCGSFHAVLQPLGDTDAGWLSFPLPGWTLALDIPAALPGLAGFLDGLDEEVAAAGGRVCLAEDSRLRPGLLTTMYPRAADFRTLRARLDPRGVFVSDLARRLDL</sequence>
<dbReference type="RefSeq" id="WP_069779108.1">
    <property type="nucleotide sequence ID" value="NZ_CP017248.1"/>
</dbReference>
<evidence type="ECO:0000313" key="2">
    <source>
        <dbReference type="EMBL" id="AOR32494.1"/>
    </source>
</evidence>
<name>A0A1D7YAG2_9ACTN</name>
<dbReference type="PANTHER" id="PTHR43762:SF1">
    <property type="entry name" value="D-ARABINONO-1,4-LACTONE OXIDASE"/>
    <property type="match status" value="1"/>
</dbReference>
<dbReference type="Gene3D" id="3.30.465.10">
    <property type="match status" value="1"/>
</dbReference>
<accession>A0A1D7YAG2</accession>
<dbReference type="Gene3D" id="1.10.45.10">
    <property type="entry name" value="Vanillyl-alcohol Oxidase, Chain A, domain 4"/>
    <property type="match status" value="1"/>
</dbReference>
<dbReference type="Pfam" id="PF01565">
    <property type="entry name" value="FAD_binding_4"/>
    <property type="match status" value="1"/>
</dbReference>
<dbReference type="InterPro" id="IPR036318">
    <property type="entry name" value="FAD-bd_PCMH-like_sf"/>
</dbReference>
<dbReference type="InterPro" id="IPR016171">
    <property type="entry name" value="Vanillyl_alc_oxidase_C-sub2"/>
</dbReference>
<dbReference type="Proteomes" id="UP000094960">
    <property type="component" value="Chromosome"/>
</dbReference>
<protein>
    <submittedName>
        <fullName evidence="2">Decaprenylphosphoryl-beta-D-ribose oxidase</fullName>
    </submittedName>
</protein>
<dbReference type="PANTHER" id="PTHR43762">
    <property type="entry name" value="L-GULONOLACTONE OXIDASE"/>
    <property type="match status" value="1"/>
</dbReference>
<organism evidence="2 3">
    <name type="scientific">Streptomyces fodineus</name>
    <dbReference type="NCBI Taxonomy" id="1904616"/>
    <lineage>
        <taxon>Bacteria</taxon>
        <taxon>Bacillati</taxon>
        <taxon>Actinomycetota</taxon>
        <taxon>Actinomycetes</taxon>
        <taxon>Kitasatosporales</taxon>
        <taxon>Streptomycetaceae</taxon>
        <taxon>Streptomyces</taxon>
    </lineage>
</organism>